<accession>A0ABU9G464</accession>
<feature type="transmembrane region" description="Helical" evidence="3">
    <location>
        <begin position="7"/>
        <end position="25"/>
    </location>
</feature>
<sequence>MIKNIRYSAVIALVAVVVGGGVWQLNKHASNNVDQATEDAYIDADLTVISPRISGVVDQVFVSDYTSVKAGDPLVSIDERDLAIAHKEAQADVMTAQSSLAILNAQIARQGSLIKQAEANLSLDKAKLSLAKANQKRFKNLARDGAGTVLAKQQADADLQTQQAIQQRDEATLESTKQAVAILMAQLKQAEAKLESAQAKLNGAILQQSYAKLTAPISGMVAQVQARKGGHVNVGQPLLTIVPVDKVYIEAQYRETQLAHVREGQPVTIKVDALPDVTLRGTVEHIAPASLVSYSPIAAHNATGNFTKITQRIPVRIQLTPGQAALTQLRVGMSVRPVIHTDQ</sequence>
<dbReference type="Pfam" id="PF25990">
    <property type="entry name" value="Beta-barrel_YknX"/>
    <property type="match status" value="1"/>
</dbReference>
<keyword evidence="3" id="KW-0472">Membrane</keyword>
<evidence type="ECO:0000313" key="7">
    <source>
        <dbReference type="Proteomes" id="UP001379949"/>
    </source>
</evidence>
<dbReference type="RefSeq" id="WP_341566531.1">
    <property type="nucleotide sequence ID" value="NZ_JBAKAR010000002.1"/>
</dbReference>
<organism evidence="6 7">
    <name type="scientific">Marinomonas arenicola</name>
    <dbReference type="NCBI Taxonomy" id="569601"/>
    <lineage>
        <taxon>Bacteria</taxon>
        <taxon>Pseudomonadati</taxon>
        <taxon>Pseudomonadota</taxon>
        <taxon>Gammaproteobacteria</taxon>
        <taxon>Oceanospirillales</taxon>
        <taxon>Oceanospirillaceae</taxon>
        <taxon>Marinomonas</taxon>
    </lineage>
</organism>
<dbReference type="Gene3D" id="2.40.30.170">
    <property type="match status" value="1"/>
</dbReference>
<dbReference type="InterPro" id="IPR058636">
    <property type="entry name" value="Beta-barrel_YknX"/>
</dbReference>
<feature type="domain" description="YknX-like beta-barrel" evidence="5">
    <location>
        <begin position="249"/>
        <end position="322"/>
    </location>
</feature>
<name>A0ABU9G464_9GAMM</name>
<keyword evidence="3" id="KW-1133">Transmembrane helix</keyword>
<evidence type="ECO:0000259" key="4">
    <source>
        <dbReference type="Pfam" id="PF25917"/>
    </source>
</evidence>
<keyword evidence="7" id="KW-1185">Reference proteome</keyword>
<dbReference type="PANTHER" id="PTHR30386">
    <property type="entry name" value="MEMBRANE FUSION SUBUNIT OF EMRAB-TOLC MULTIDRUG EFFLUX PUMP"/>
    <property type="match status" value="1"/>
</dbReference>
<dbReference type="Pfam" id="PF25917">
    <property type="entry name" value="BSH_RND"/>
    <property type="match status" value="1"/>
</dbReference>
<dbReference type="Proteomes" id="UP001379949">
    <property type="component" value="Unassembled WGS sequence"/>
</dbReference>
<comment type="caution">
    <text evidence="6">The sequence shown here is derived from an EMBL/GenBank/DDBJ whole genome shotgun (WGS) entry which is preliminary data.</text>
</comment>
<dbReference type="EMBL" id="JBAKAR010000002">
    <property type="protein sequence ID" value="MEL0612538.1"/>
    <property type="molecule type" value="Genomic_DNA"/>
</dbReference>
<dbReference type="PANTHER" id="PTHR30386:SF24">
    <property type="entry name" value="MULTIDRUG RESISTANCE EFFLUX PUMP"/>
    <property type="match status" value="1"/>
</dbReference>
<feature type="coiled-coil region" evidence="2">
    <location>
        <begin position="173"/>
        <end position="207"/>
    </location>
</feature>
<proteinExistence type="inferred from homology"/>
<evidence type="ECO:0000259" key="5">
    <source>
        <dbReference type="Pfam" id="PF25990"/>
    </source>
</evidence>
<evidence type="ECO:0000256" key="2">
    <source>
        <dbReference type="SAM" id="Coils"/>
    </source>
</evidence>
<keyword evidence="3" id="KW-0812">Transmembrane</keyword>
<dbReference type="Gene3D" id="1.10.287.470">
    <property type="entry name" value="Helix hairpin bin"/>
    <property type="match status" value="1"/>
</dbReference>
<comment type="similarity">
    <text evidence="1">Belongs to the membrane fusion protein (MFP) (TC 8.A.1) family.</text>
</comment>
<feature type="coiled-coil region" evidence="2">
    <location>
        <begin position="100"/>
        <end position="134"/>
    </location>
</feature>
<evidence type="ECO:0000256" key="1">
    <source>
        <dbReference type="ARBA" id="ARBA00009477"/>
    </source>
</evidence>
<evidence type="ECO:0000313" key="6">
    <source>
        <dbReference type="EMBL" id="MEL0612538.1"/>
    </source>
</evidence>
<gene>
    <name evidence="6" type="ORF">V6242_05220</name>
</gene>
<dbReference type="Gene3D" id="2.40.50.100">
    <property type="match status" value="1"/>
</dbReference>
<feature type="domain" description="Multidrug resistance protein MdtA-like barrel-sandwich hybrid" evidence="4">
    <location>
        <begin position="49"/>
        <end position="242"/>
    </location>
</feature>
<evidence type="ECO:0000256" key="3">
    <source>
        <dbReference type="SAM" id="Phobius"/>
    </source>
</evidence>
<keyword evidence="2" id="KW-0175">Coiled coil</keyword>
<protein>
    <submittedName>
        <fullName evidence="6">HlyD family secretion protein</fullName>
    </submittedName>
</protein>
<reference evidence="6 7" key="1">
    <citation type="submission" date="2024-02" db="EMBL/GenBank/DDBJ databases">
        <title>Bacteria isolated from the canopy kelp, Nereocystis luetkeana.</title>
        <authorList>
            <person name="Pfister C.A."/>
            <person name="Younker I.T."/>
            <person name="Light S.H."/>
        </authorList>
    </citation>
    <scope>NUCLEOTIDE SEQUENCE [LARGE SCALE GENOMIC DNA]</scope>
    <source>
        <strain evidence="6 7">TI.4.07</strain>
    </source>
</reference>
<dbReference type="InterPro" id="IPR058625">
    <property type="entry name" value="MdtA-like_BSH"/>
</dbReference>
<dbReference type="InterPro" id="IPR050739">
    <property type="entry name" value="MFP"/>
</dbReference>
<dbReference type="SUPFAM" id="SSF111369">
    <property type="entry name" value="HlyD-like secretion proteins"/>
    <property type="match status" value="2"/>
</dbReference>